<dbReference type="PANTHER" id="PTHR37812:SF1">
    <property type="entry name" value="MU-LIKE PROPHAGE FLUMU PROTEIN C"/>
    <property type="match status" value="1"/>
</dbReference>
<organism evidence="2 3">
    <name type="scientific">Blautia ammoniilytica</name>
    <dbReference type="NCBI Taxonomy" id="2981782"/>
    <lineage>
        <taxon>Bacteria</taxon>
        <taxon>Bacillati</taxon>
        <taxon>Bacillota</taxon>
        <taxon>Clostridia</taxon>
        <taxon>Lachnospirales</taxon>
        <taxon>Lachnospiraceae</taxon>
        <taxon>Blautia</taxon>
    </lineage>
</organism>
<keyword evidence="3" id="KW-1185">Reference proteome</keyword>
<accession>A0ABT2TZU7</accession>
<evidence type="ECO:0000259" key="1">
    <source>
        <dbReference type="Pfam" id="PF08765"/>
    </source>
</evidence>
<dbReference type="InterPro" id="IPR009057">
    <property type="entry name" value="Homeodomain-like_sf"/>
</dbReference>
<dbReference type="Pfam" id="PF08765">
    <property type="entry name" value="Mor"/>
    <property type="match status" value="1"/>
</dbReference>
<comment type="caution">
    <text evidence="2">The sequence shown here is derived from an EMBL/GenBank/DDBJ whole genome shotgun (WGS) entry which is preliminary data.</text>
</comment>
<gene>
    <name evidence="2" type="ORF">OCV61_17640</name>
</gene>
<dbReference type="Proteomes" id="UP001652409">
    <property type="component" value="Unassembled WGS sequence"/>
</dbReference>
<evidence type="ECO:0000313" key="3">
    <source>
        <dbReference type="Proteomes" id="UP001652409"/>
    </source>
</evidence>
<dbReference type="SUPFAM" id="SSF46689">
    <property type="entry name" value="Homeodomain-like"/>
    <property type="match status" value="1"/>
</dbReference>
<dbReference type="InterPro" id="IPR014875">
    <property type="entry name" value="Mor_transcription_activator"/>
</dbReference>
<sequence length="90" mass="10590">MDNNLLEFVVEADIPESYQPVVSLIGMENFLKLCRYAMGDELYFPMQESILRNTRKRLITQEYTGDNVIELSRKYNLTQTRVRGIIKDLK</sequence>
<evidence type="ECO:0000313" key="2">
    <source>
        <dbReference type="EMBL" id="MCU6767191.1"/>
    </source>
</evidence>
<proteinExistence type="predicted"/>
<dbReference type="InterPro" id="IPR052411">
    <property type="entry name" value="c-mor_Regulatory_Protein"/>
</dbReference>
<dbReference type="EMBL" id="JAOQJL010000056">
    <property type="protein sequence ID" value="MCU6767191.1"/>
    <property type="molecule type" value="Genomic_DNA"/>
</dbReference>
<dbReference type="Gene3D" id="1.10.10.60">
    <property type="entry name" value="Homeodomain-like"/>
    <property type="match status" value="1"/>
</dbReference>
<feature type="domain" description="Mor transcription activator" evidence="1">
    <location>
        <begin position="23"/>
        <end position="88"/>
    </location>
</feature>
<dbReference type="PANTHER" id="PTHR37812">
    <property type="entry name" value="MU-LIKE PROPHAGE FLUMU PROTEIN C"/>
    <property type="match status" value="1"/>
</dbReference>
<protein>
    <submittedName>
        <fullName evidence="2">Mor transcription activator family protein</fullName>
    </submittedName>
</protein>
<reference evidence="2 3" key="1">
    <citation type="journal article" date="2021" name="ISME Commun">
        <title>Automated analysis of genomic sequences facilitates high-throughput and comprehensive description of bacteria.</title>
        <authorList>
            <person name="Hitch T.C.A."/>
        </authorList>
    </citation>
    <scope>NUCLEOTIDE SEQUENCE [LARGE SCALE GENOMIC DNA]</scope>
    <source>
        <strain evidence="2 3">Sanger_23</strain>
    </source>
</reference>
<name>A0ABT2TZU7_9FIRM</name>
<dbReference type="RefSeq" id="WP_262583362.1">
    <property type="nucleotide sequence ID" value="NZ_JAOQJL010000056.1"/>
</dbReference>